<dbReference type="RefSeq" id="WP_129067179.1">
    <property type="nucleotide sequence ID" value="NZ_RDFA01000001.1"/>
</dbReference>
<gene>
    <name evidence="2" type="ORF">EAF64_01330</name>
</gene>
<feature type="region of interest" description="Disordered" evidence="1">
    <location>
        <begin position="23"/>
        <end position="68"/>
    </location>
</feature>
<accession>A0A498L816</accession>
<evidence type="ECO:0008006" key="4">
    <source>
        <dbReference type="Google" id="ProtNLM"/>
    </source>
</evidence>
<dbReference type="PROSITE" id="PS51257">
    <property type="entry name" value="PROKAR_LIPOPROTEIN"/>
    <property type="match status" value="1"/>
</dbReference>
<dbReference type="SUPFAM" id="SSF54427">
    <property type="entry name" value="NTF2-like"/>
    <property type="match status" value="1"/>
</dbReference>
<reference evidence="2 3" key="1">
    <citation type="submission" date="2019-01" db="EMBL/GenBank/DDBJ databases">
        <title>Halorientalis sp. F13-25 a new haloarchaeum isolated from hypersaline water.</title>
        <authorList>
            <person name="Ana D.-V."/>
            <person name="Cristina S.-P."/>
            <person name="Antonio V."/>
        </authorList>
    </citation>
    <scope>NUCLEOTIDE SEQUENCE [LARGE SCALE GENOMIC DNA]</scope>
    <source>
        <strain evidence="2 3">F13-25</strain>
    </source>
</reference>
<name>A0A498L816_9EURY</name>
<comment type="caution">
    <text evidence="2">The sequence shown here is derived from an EMBL/GenBank/DDBJ whole genome shotgun (WGS) entry which is preliminary data.</text>
</comment>
<dbReference type="EMBL" id="RDFA01000001">
    <property type="protein sequence ID" value="RXK51313.1"/>
    <property type="molecule type" value="Genomic_DNA"/>
</dbReference>
<dbReference type="InterPro" id="IPR032710">
    <property type="entry name" value="NTF2-like_dom_sf"/>
</dbReference>
<dbReference type="Proteomes" id="UP000289691">
    <property type="component" value="Unassembled WGS sequence"/>
</dbReference>
<feature type="compositionally biased region" description="Acidic residues" evidence="1">
    <location>
        <begin position="37"/>
        <end position="46"/>
    </location>
</feature>
<evidence type="ECO:0000313" key="3">
    <source>
        <dbReference type="Proteomes" id="UP000289691"/>
    </source>
</evidence>
<proteinExistence type="predicted"/>
<dbReference type="Gene3D" id="3.10.450.50">
    <property type="match status" value="1"/>
</dbReference>
<protein>
    <recommendedName>
        <fullName evidence="4">SnoaL-like domain-containing protein</fullName>
    </recommendedName>
</protein>
<keyword evidence="3" id="KW-1185">Reference proteome</keyword>
<organism evidence="2 3">
    <name type="scientific">Halorientalis pallida</name>
    <dbReference type="NCBI Taxonomy" id="2479928"/>
    <lineage>
        <taxon>Archaea</taxon>
        <taxon>Methanobacteriati</taxon>
        <taxon>Methanobacteriota</taxon>
        <taxon>Stenosarchaea group</taxon>
        <taxon>Halobacteria</taxon>
        <taxon>Halobacteriales</taxon>
        <taxon>Haloarculaceae</taxon>
        <taxon>Halorientalis</taxon>
    </lineage>
</organism>
<evidence type="ECO:0000256" key="1">
    <source>
        <dbReference type="SAM" id="MobiDB-lite"/>
    </source>
</evidence>
<dbReference type="AlphaFoldDB" id="A0A498L816"/>
<evidence type="ECO:0000313" key="2">
    <source>
        <dbReference type="EMBL" id="RXK51313.1"/>
    </source>
</evidence>
<dbReference type="OrthoDB" id="381573at2157"/>
<sequence length="186" mass="20424">MRRRAVIAGCGGAVATLTSGCTGLLSEDDGQGSTGGAEDDEDDEEGERTATDAATDTDVETVSGNATGAERRAVERVVRQNLRATEEHRPELLRATLHPDAPSYDRTIEQTRQIWDQYELEYSLTVQSISVSGNEATVEYEQVTRATGPNSDVFTDNRLTAVGTLRTYQGEWRVYGTRVENVEYLE</sequence>